<dbReference type="InterPro" id="IPR036047">
    <property type="entry name" value="F-box-like_dom_sf"/>
</dbReference>
<proteinExistence type="predicted"/>
<feature type="domain" description="F-box" evidence="1">
    <location>
        <begin position="7"/>
        <end position="49"/>
    </location>
</feature>
<dbReference type="AlphaFoldDB" id="A0A1Y1XUU6"/>
<dbReference type="Proteomes" id="UP000193498">
    <property type="component" value="Unassembled WGS sequence"/>
</dbReference>
<dbReference type="Pfam" id="PF12937">
    <property type="entry name" value="F-box-like"/>
    <property type="match status" value="1"/>
</dbReference>
<dbReference type="OrthoDB" id="2427211at2759"/>
<evidence type="ECO:0000313" key="2">
    <source>
        <dbReference type="EMBL" id="ORX89054.1"/>
    </source>
</evidence>
<dbReference type="InterPro" id="IPR001810">
    <property type="entry name" value="F-box_dom"/>
</dbReference>
<organism evidence="2 3">
    <name type="scientific">Basidiobolus meristosporus CBS 931.73</name>
    <dbReference type="NCBI Taxonomy" id="1314790"/>
    <lineage>
        <taxon>Eukaryota</taxon>
        <taxon>Fungi</taxon>
        <taxon>Fungi incertae sedis</taxon>
        <taxon>Zoopagomycota</taxon>
        <taxon>Entomophthoromycotina</taxon>
        <taxon>Basidiobolomycetes</taxon>
        <taxon>Basidiobolales</taxon>
        <taxon>Basidiobolaceae</taxon>
        <taxon>Basidiobolus</taxon>
    </lineage>
</organism>
<gene>
    <name evidence="2" type="ORF">K493DRAFT_319009</name>
</gene>
<dbReference type="SUPFAM" id="SSF81383">
    <property type="entry name" value="F-box domain"/>
    <property type="match status" value="1"/>
</dbReference>
<evidence type="ECO:0000313" key="3">
    <source>
        <dbReference type="Proteomes" id="UP000193498"/>
    </source>
</evidence>
<dbReference type="EMBL" id="MCFE01000480">
    <property type="protein sequence ID" value="ORX89054.1"/>
    <property type="molecule type" value="Genomic_DNA"/>
</dbReference>
<dbReference type="Gene3D" id="1.20.1280.50">
    <property type="match status" value="1"/>
</dbReference>
<evidence type="ECO:0000259" key="1">
    <source>
        <dbReference type="Pfam" id="PF12937"/>
    </source>
</evidence>
<accession>A0A1Y1XUU6</accession>
<name>A0A1Y1XUU6_9FUNG</name>
<comment type="caution">
    <text evidence="2">The sequence shown here is derived from an EMBL/GenBank/DDBJ whole genome shotgun (WGS) entry which is preliminary data.</text>
</comment>
<reference evidence="2 3" key="1">
    <citation type="submission" date="2016-07" db="EMBL/GenBank/DDBJ databases">
        <title>Pervasive Adenine N6-methylation of Active Genes in Fungi.</title>
        <authorList>
            <consortium name="DOE Joint Genome Institute"/>
            <person name="Mondo S.J."/>
            <person name="Dannebaum R.O."/>
            <person name="Kuo R.C."/>
            <person name="Labutti K."/>
            <person name="Haridas S."/>
            <person name="Kuo A."/>
            <person name="Salamov A."/>
            <person name="Ahrendt S.R."/>
            <person name="Lipzen A."/>
            <person name="Sullivan W."/>
            <person name="Andreopoulos W.B."/>
            <person name="Clum A."/>
            <person name="Lindquist E."/>
            <person name="Daum C."/>
            <person name="Ramamoorthy G.K."/>
            <person name="Gryganskyi A."/>
            <person name="Culley D."/>
            <person name="Magnuson J.K."/>
            <person name="James T.Y."/>
            <person name="O'Malley M.A."/>
            <person name="Stajich J.E."/>
            <person name="Spatafora J.W."/>
            <person name="Visel A."/>
            <person name="Grigoriev I.V."/>
        </authorList>
    </citation>
    <scope>NUCLEOTIDE SEQUENCE [LARGE SCALE GENOMIC DNA]</scope>
    <source>
        <strain evidence="2 3">CBS 931.73</strain>
    </source>
</reference>
<dbReference type="InParanoid" id="A0A1Y1XUU6"/>
<protein>
    <recommendedName>
        <fullName evidence="1">F-box domain-containing protein</fullName>
    </recommendedName>
</protein>
<keyword evidence="3" id="KW-1185">Reference proteome</keyword>
<sequence>MSSFQPPPELLERIFRNLQQASDLHTLHACTLVAKQWSLIATPILWETVAKYL</sequence>